<dbReference type="PANTHER" id="PTHR10569:SF2">
    <property type="entry name" value="GLYCOGEN DEBRANCHING ENZYME"/>
    <property type="match status" value="1"/>
</dbReference>
<dbReference type="NCBIfam" id="TIGR01561">
    <property type="entry name" value="gde_arch"/>
    <property type="match status" value="1"/>
</dbReference>
<dbReference type="Pfam" id="PF06202">
    <property type="entry name" value="GDE_C"/>
    <property type="match status" value="1"/>
</dbReference>
<evidence type="ECO:0000259" key="1">
    <source>
        <dbReference type="Pfam" id="PF06202"/>
    </source>
</evidence>
<dbReference type="GO" id="GO:0004134">
    <property type="term" value="F:4-alpha-glucanotransferase activity"/>
    <property type="evidence" value="ECO:0007669"/>
    <property type="project" value="InterPro"/>
</dbReference>
<sequence>MLTREWLVTNGLGGYASGSVAGVATRRYHGLLIAALPTPIGRTVMLSHLGEWVRLPDRRTVSLAGEERPERAFELPEVLTEFRLEMGLPVWTFHVGDVAIEKRILLPYGQNTVHVNYRLTGGGHGVRLILRPRLHFRGHELPVEEGYDQPCRLHVMSQRFEVHAENNPQLPPLRMTMLGRDPQLVLEGGNFEDFFYRIEAARGYPSRGRVWTPGRFRAELGPGEECTLIASTESWDTIQALTPQQALQAEHARREKLIEKADPAARTGRAAELVLAADQFIIAPFSRQADAARALAEGDQARTVIAGYHWFTDWGRDTMISLEGLTLTTGRHAEAGYILRTFLHYVKDGLIPNMFPEGHNEGLYHTADATLWLFHAMDRYVTVTGDRLTLRHAIPVFVDIIEHHLRGTRFNIGVDPRDGLLRQGAEGYQLTWMDAKVDGWVVTPRRGKAVELNALFYNALRLMERWLREEGQDPKAQEMAQHARRLCESFNQRFWNPQTGCLYDVVDGEGGDDPAIRPNMIFSISLPHPVLRPERWRSVLDVAQRLLVTPVGLRSLAPGHPDYKPYYDGDLRVRDAAYHQGTVWGWLAGPFADAWLKVHPDDNEGIARLIEGFANHLGEACIGSISEIFDAQEPFTPRGCVAQAWSVAEVLRILVKCRHAAGEQRAGMPSAGQTWSQAVVHA</sequence>
<dbReference type="AlphaFoldDB" id="A0A849KA82"/>
<dbReference type="GO" id="GO:0005980">
    <property type="term" value="P:glycogen catabolic process"/>
    <property type="evidence" value="ECO:0007669"/>
    <property type="project" value="InterPro"/>
</dbReference>
<gene>
    <name evidence="3" type="ORF">HK415_16085</name>
</gene>
<dbReference type="GO" id="GO:0004135">
    <property type="term" value="F:amylo-alpha-1,6-glucosidase activity"/>
    <property type="evidence" value="ECO:0007669"/>
    <property type="project" value="InterPro"/>
</dbReference>
<dbReference type="Gene3D" id="1.50.10.10">
    <property type="match status" value="1"/>
</dbReference>
<dbReference type="InterPro" id="IPR008928">
    <property type="entry name" value="6-hairpin_glycosidase_sf"/>
</dbReference>
<protein>
    <submittedName>
        <fullName evidence="3">Glycogen debranching protein</fullName>
    </submittedName>
</protein>
<evidence type="ECO:0000313" key="3">
    <source>
        <dbReference type="EMBL" id="NNU44360.1"/>
    </source>
</evidence>
<dbReference type="InterPro" id="IPR032790">
    <property type="entry name" value="GDE_C"/>
</dbReference>
<reference evidence="3 4" key="1">
    <citation type="submission" date="2020-05" db="EMBL/GenBank/DDBJ databases">
        <authorList>
            <person name="Khan S.A."/>
            <person name="Jeon C.O."/>
            <person name="Chun B.H."/>
        </authorList>
    </citation>
    <scope>NUCLEOTIDE SEQUENCE [LARGE SCALE GENOMIC DNA]</scope>
    <source>
        <strain evidence="3 4">B156</strain>
    </source>
</reference>
<dbReference type="EMBL" id="JABFCS010000001">
    <property type="protein sequence ID" value="NNU44360.1"/>
    <property type="molecule type" value="Genomic_DNA"/>
</dbReference>
<dbReference type="InterPro" id="IPR010401">
    <property type="entry name" value="AGL/Gdb1"/>
</dbReference>
<feature type="domain" description="Glycogen debranching enzyme bacterial and archaeal type N-terminal" evidence="2">
    <location>
        <begin position="4"/>
        <end position="226"/>
    </location>
</feature>
<evidence type="ECO:0000259" key="2">
    <source>
        <dbReference type="Pfam" id="PF12439"/>
    </source>
</evidence>
<name>A0A849KA82_9BURK</name>
<keyword evidence="4" id="KW-1185">Reference proteome</keyword>
<dbReference type="InterPro" id="IPR024742">
    <property type="entry name" value="Glycogen_debranch_N"/>
</dbReference>
<organism evidence="3 4">
    <name type="scientific">Ramlibacter montanisoli</name>
    <dbReference type="NCBI Taxonomy" id="2732512"/>
    <lineage>
        <taxon>Bacteria</taxon>
        <taxon>Pseudomonadati</taxon>
        <taxon>Pseudomonadota</taxon>
        <taxon>Betaproteobacteria</taxon>
        <taxon>Burkholderiales</taxon>
        <taxon>Comamonadaceae</taxon>
        <taxon>Ramlibacter</taxon>
    </lineage>
</organism>
<dbReference type="Proteomes" id="UP000552954">
    <property type="component" value="Unassembled WGS sequence"/>
</dbReference>
<reference evidence="3 4" key="2">
    <citation type="submission" date="2020-06" db="EMBL/GenBank/DDBJ databases">
        <title>Ramlibacter rhizophilus sp. nov., isolated from rhizosphere soil of national flower Mugunghwa from South Korea.</title>
        <authorList>
            <person name="Zheng-Fei Y."/>
            <person name="Huan T."/>
        </authorList>
    </citation>
    <scope>NUCLEOTIDE SEQUENCE [LARGE SCALE GENOMIC DNA]</scope>
    <source>
        <strain evidence="3 4">B156</strain>
    </source>
</reference>
<proteinExistence type="predicted"/>
<dbReference type="SUPFAM" id="SSF48208">
    <property type="entry name" value="Six-hairpin glycosidases"/>
    <property type="match status" value="1"/>
</dbReference>
<dbReference type="Pfam" id="PF12439">
    <property type="entry name" value="GDE_N"/>
    <property type="match status" value="1"/>
</dbReference>
<comment type="caution">
    <text evidence="3">The sequence shown here is derived from an EMBL/GenBank/DDBJ whole genome shotgun (WGS) entry which is preliminary data.</text>
</comment>
<evidence type="ECO:0000313" key="4">
    <source>
        <dbReference type="Proteomes" id="UP000552954"/>
    </source>
</evidence>
<dbReference type="PANTHER" id="PTHR10569">
    <property type="entry name" value="GLYCOGEN DEBRANCHING ENZYME"/>
    <property type="match status" value="1"/>
</dbReference>
<accession>A0A849KA82</accession>
<dbReference type="InterPro" id="IPR006451">
    <property type="entry name" value="Glycogen_debranch_arc"/>
</dbReference>
<dbReference type="InterPro" id="IPR012341">
    <property type="entry name" value="6hp_glycosidase-like_sf"/>
</dbReference>
<dbReference type="FunFam" id="1.50.10.10:FF:000073">
    <property type="entry name" value="Glycogen debranching enzyme, hypothetical (TreX-like)"/>
    <property type="match status" value="1"/>
</dbReference>
<feature type="domain" description="Glycogen debranching enzyme C-terminal" evidence="1">
    <location>
        <begin position="298"/>
        <end position="652"/>
    </location>
</feature>